<dbReference type="EMBL" id="JABSTQ010009791">
    <property type="protein sequence ID" value="KAG0425868.1"/>
    <property type="molecule type" value="Genomic_DNA"/>
</dbReference>
<organism evidence="1 2">
    <name type="scientific">Ixodes persulcatus</name>
    <name type="common">Taiga tick</name>
    <dbReference type="NCBI Taxonomy" id="34615"/>
    <lineage>
        <taxon>Eukaryota</taxon>
        <taxon>Metazoa</taxon>
        <taxon>Ecdysozoa</taxon>
        <taxon>Arthropoda</taxon>
        <taxon>Chelicerata</taxon>
        <taxon>Arachnida</taxon>
        <taxon>Acari</taxon>
        <taxon>Parasitiformes</taxon>
        <taxon>Ixodida</taxon>
        <taxon>Ixodoidea</taxon>
        <taxon>Ixodidae</taxon>
        <taxon>Ixodinae</taxon>
        <taxon>Ixodes</taxon>
    </lineage>
</organism>
<feature type="non-terminal residue" evidence="1">
    <location>
        <position position="285"/>
    </location>
</feature>
<comment type="caution">
    <text evidence="1">The sequence shown here is derived from an EMBL/GenBank/DDBJ whole genome shotgun (WGS) entry which is preliminary data.</text>
</comment>
<evidence type="ECO:0000313" key="1">
    <source>
        <dbReference type="EMBL" id="KAG0425868.1"/>
    </source>
</evidence>
<dbReference type="Proteomes" id="UP000805193">
    <property type="component" value="Unassembled WGS sequence"/>
</dbReference>
<evidence type="ECO:0000313" key="2">
    <source>
        <dbReference type="Proteomes" id="UP000805193"/>
    </source>
</evidence>
<protein>
    <submittedName>
        <fullName evidence="1">Uncharacterized protein</fullName>
    </submittedName>
</protein>
<reference evidence="1 2" key="1">
    <citation type="journal article" date="2020" name="Cell">
        <title>Large-Scale Comparative Analyses of Tick Genomes Elucidate Their Genetic Diversity and Vector Capacities.</title>
        <authorList>
            <consortium name="Tick Genome and Microbiome Consortium (TIGMIC)"/>
            <person name="Jia N."/>
            <person name="Wang J."/>
            <person name="Shi W."/>
            <person name="Du L."/>
            <person name="Sun Y."/>
            <person name="Zhan W."/>
            <person name="Jiang J.F."/>
            <person name="Wang Q."/>
            <person name="Zhang B."/>
            <person name="Ji P."/>
            <person name="Bell-Sakyi L."/>
            <person name="Cui X.M."/>
            <person name="Yuan T.T."/>
            <person name="Jiang B.G."/>
            <person name="Yang W.F."/>
            <person name="Lam T.T."/>
            <person name="Chang Q.C."/>
            <person name="Ding S.J."/>
            <person name="Wang X.J."/>
            <person name="Zhu J.G."/>
            <person name="Ruan X.D."/>
            <person name="Zhao L."/>
            <person name="Wei J.T."/>
            <person name="Ye R.Z."/>
            <person name="Que T.C."/>
            <person name="Du C.H."/>
            <person name="Zhou Y.H."/>
            <person name="Cheng J.X."/>
            <person name="Dai P.F."/>
            <person name="Guo W.B."/>
            <person name="Han X.H."/>
            <person name="Huang E.J."/>
            <person name="Li L.F."/>
            <person name="Wei W."/>
            <person name="Gao Y.C."/>
            <person name="Liu J.Z."/>
            <person name="Shao H.Z."/>
            <person name="Wang X."/>
            <person name="Wang C.C."/>
            <person name="Yang T.C."/>
            <person name="Huo Q.B."/>
            <person name="Li W."/>
            <person name="Chen H.Y."/>
            <person name="Chen S.E."/>
            <person name="Zhou L.G."/>
            <person name="Ni X.B."/>
            <person name="Tian J.H."/>
            <person name="Sheng Y."/>
            <person name="Liu T."/>
            <person name="Pan Y.S."/>
            <person name="Xia L.Y."/>
            <person name="Li J."/>
            <person name="Zhao F."/>
            <person name="Cao W.C."/>
        </authorList>
    </citation>
    <scope>NUCLEOTIDE SEQUENCE [LARGE SCALE GENOMIC DNA]</scope>
    <source>
        <strain evidence="1">Iper-2018</strain>
    </source>
</reference>
<accession>A0AC60PXJ5</accession>
<proteinExistence type="predicted"/>
<keyword evidence="2" id="KW-1185">Reference proteome</keyword>
<gene>
    <name evidence="1" type="ORF">HPB47_026993</name>
</gene>
<sequence>MQISYDDYLKCITGVVQASMRNKSFAVKARQNRQKVFSDIRHRQPHPPCQQPRQSQFGTGVATGPVNMSDEVPKPQEGKADSSPTPSTLAAEAASQESMDSRENVSTCAEDDATPGACGGTSDPTDFKQFATQRELDIMSWVRESTKRAVYSGLRAPDDNLGARGDTRPVARASPWSEDCSTFPSFSGIRAPKGSPAFTDARTTRQQPSASFTRSRARDGSSQTAFIPPDQTQYISDLLTFIRDLDRPGPSFTFQPRRDGPAGDAQEDDVEETLTRLEASLPEIN</sequence>
<name>A0AC60PXJ5_IXOPE</name>